<accession>A0A8C4X9A8</accession>
<dbReference type="GO" id="GO:0005549">
    <property type="term" value="F:odorant binding"/>
    <property type="evidence" value="ECO:0007669"/>
    <property type="project" value="TreeGrafter"/>
</dbReference>
<dbReference type="InterPro" id="IPR017452">
    <property type="entry name" value="GPCR_Rhodpsn_7TM"/>
</dbReference>
<dbReference type="AlphaFoldDB" id="A0A8C4X9A8"/>
<evidence type="ECO:0000256" key="5">
    <source>
        <dbReference type="SAM" id="Phobius"/>
    </source>
</evidence>
<dbReference type="Proteomes" id="UP000694620">
    <property type="component" value="Chromosome 4"/>
</dbReference>
<protein>
    <recommendedName>
        <fullName evidence="6">G-protein coupled receptors family 1 profile domain-containing protein</fullName>
    </recommendedName>
</protein>
<feature type="transmembrane region" description="Helical" evidence="5">
    <location>
        <begin position="132"/>
        <end position="153"/>
    </location>
</feature>
<evidence type="ECO:0000313" key="7">
    <source>
        <dbReference type="Ensembl" id="ENSECRP00000014166.1"/>
    </source>
</evidence>
<organism evidence="7 8">
    <name type="scientific">Erpetoichthys calabaricus</name>
    <name type="common">Rope fish</name>
    <name type="synonym">Calamoichthys calabaricus</name>
    <dbReference type="NCBI Taxonomy" id="27687"/>
    <lineage>
        <taxon>Eukaryota</taxon>
        <taxon>Metazoa</taxon>
        <taxon>Chordata</taxon>
        <taxon>Craniata</taxon>
        <taxon>Vertebrata</taxon>
        <taxon>Euteleostomi</taxon>
        <taxon>Actinopterygii</taxon>
        <taxon>Polypteriformes</taxon>
        <taxon>Polypteridae</taxon>
        <taxon>Erpetoichthys</taxon>
    </lineage>
</organism>
<keyword evidence="3 5" id="KW-1133">Transmembrane helix</keyword>
<dbReference type="Ensembl" id="ENSECRT00000014412.1">
    <property type="protein sequence ID" value="ENSECRP00000014166.1"/>
    <property type="gene ID" value="ENSECRG00000009450.1"/>
</dbReference>
<feature type="transmembrane region" description="Helical" evidence="5">
    <location>
        <begin position="222"/>
        <end position="247"/>
    </location>
</feature>
<keyword evidence="8" id="KW-1185">Reference proteome</keyword>
<dbReference type="PROSITE" id="PS50262">
    <property type="entry name" value="G_PROTEIN_RECEP_F1_2"/>
    <property type="match status" value="1"/>
</dbReference>
<reference evidence="7" key="1">
    <citation type="submission" date="2021-06" db="EMBL/GenBank/DDBJ databases">
        <authorList>
            <consortium name="Wellcome Sanger Institute Data Sharing"/>
        </authorList>
    </citation>
    <scope>NUCLEOTIDE SEQUENCE [LARGE SCALE GENOMIC DNA]</scope>
</reference>
<dbReference type="GO" id="GO:0004984">
    <property type="term" value="F:olfactory receptor activity"/>
    <property type="evidence" value="ECO:0007669"/>
    <property type="project" value="TreeGrafter"/>
</dbReference>
<dbReference type="FunFam" id="1.20.1070.10:FF:000096">
    <property type="entry name" value="Odorant receptor 131-2"/>
    <property type="match status" value="1"/>
</dbReference>
<sequence length="312" mass="36138">MEANNSDINNTIKNFKVIFTQLTLNISLYINFVMLFTFFKKDSFREDTRYILFAHMLLVDTFQLIFMDMSHLFFDLSILMPAGACMVVSMILGSLSYNTPLTLTAMCLERYVAICMPLRHGQISTVRRTLKVILIIWLIGSVPSFRDFIIVVATEAKKFYDERSFCSYELMMRSSWQWYVRSVMAMLYFGIMLGTVTFTYVKIIGVARTVSADSSASKARNTILLHTFQLVLCLAVLVSPFVEMAIFQINQNIFTHVRYFNFITFNILPRCLSSFIYGVRDEKFRELFLFYMTFGLMKAVSKTSLKVASDNF</sequence>
<comment type="subcellular location">
    <subcellularLocation>
        <location evidence="1">Membrane</location>
    </subcellularLocation>
</comment>
<dbReference type="Pfam" id="PF00001">
    <property type="entry name" value="7tm_1"/>
    <property type="match status" value="1"/>
</dbReference>
<name>A0A8C4X9A8_ERPCA</name>
<dbReference type="SUPFAM" id="SSF81321">
    <property type="entry name" value="Family A G protein-coupled receptor-like"/>
    <property type="match status" value="1"/>
</dbReference>
<evidence type="ECO:0000256" key="2">
    <source>
        <dbReference type="ARBA" id="ARBA00022692"/>
    </source>
</evidence>
<feature type="domain" description="G-protein coupled receptors family 1 profile" evidence="6">
    <location>
        <begin position="30"/>
        <end position="277"/>
    </location>
</feature>
<evidence type="ECO:0000256" key="1">
    <source>
        <dbReference type="ARBA" id="ARBA00004370"/>
    </source>
</evidence>
<dbReference type="PANTHER" id="PTHR26451">
    <property type="entry name" value="G_PROTEIN_RECEP_F1_2 DOMAIN-CONTAINING PROTEIN"/>
    <property type="match status" value="1"/>
</dbReference>
<dbReference type="InterPro" id="IPR052921">
    <property type="entry name" value="GPCR1_Superfamily_Member"/>
</dbReference>
<evidence type="ECO:0000256" key="4">
    <source>
        <dbReference type="ARBA" id="ARBA00023136"/>
    </source>
</evidence>
<evidence type="ECO:0000256" key="3">
    <source>
        <dbReference type="ARBA" id="ARBA00022989"/>
    </source>
</evidence>
<keyword evidence="4 5" id="KW-0472">Membrane</keyword>
<reference evidence="7" key="3">
    <citation type="submission" date="2025-09" db="UniProtKB">
        <authorList>
            <consortium name="Ensembl"/>
        </authorList>
    </citation>
    <scope>IDENTIFICATION</scope>
</reference>
<feature type="transmembrane region" description="Helical" evidence="5">
    <location>
        <begin position="78"/>
        <end position="97"/>
    </location>
</feature>
<feature type="transmembrane region" description="Helical" evidence="5">
    <location>
        <begin position="178"/>
        <end position="201"/>
    </location>
</feature>
<dbReference type="CDD" id="cd00637">
    <property type="entry name" value="7tm_classA_rhodopsin-like"/>
    <property type="match status" value="1"/>
</dbReference>
<feature type="transmembrane region" description="Helical" evidence="5">
    <location>
        <begin position="18"/>
        <end position="38"/>
    </location>
</feature>
<proteinExistence type="predicted"/>
<dbReference type="GO" id="GO:0004930">
    <property type="term" value="F:G protein-coupled receptor activity"/>
    <property type="evidence" value="ECO:0007669"/>
    <property type="project" value="InterPro"/>
</dbReference>
<dbReference type="PANTHER" id="PTHR26451:SF886">
    <property type="entry name" value="GROWTH HORMONE SECRETAGOGUE RECEPTOR TYPE 1-LIKE-RELATED"/>
    <property type="match status" value="1"/>
</dbReference>
<feature type="transmembrane region" description="Helical" evidence="5">
    <location>
        <begin position="50"/>
        <end position="66"/>
    </location>
</feature>
<evidence type="ECO:0000259" key="6">
    <source>
        <dbReference type="PROSITE" id="PS50262"/>
    </source>
</evidence>
<feature type="transmembrane region" description="Helical" evidence="5">
    <location>
        <begin position="259"/>
        <end position="279"/>
    </location>
</feature>
<keyword evidence="2 5" id="KW-0812">Transmembrane</keyword>
<dbReference type="Gene3D" id="1.20.1070.10">
    <property type="entry name" value="Rhodopsin 7-helix transmembrane proteins"/>
    <property type="match status" value="1"/>
</dbReference>
<reference evidence="7" key="2">
    <citation type="submission" date="2025-08" db="UniProtKB">
        <authorList>
            <consortium name="Ensembl"/>
        </authorList>
    </citation>
    <scope>IDENTIFICATION</scope>
</reference>
<dbReference type="GeneTree" id="ENSGT00940000163324"/>
<dbReference type="InterPro" id="IPR000276">
    <property type="entry name" value="GPCR_Rhodpsn"/>
</dbReference>
<evidence type="ECO:0000313" key="8">
    <source>
        <dbReference type="Proteomes" id="UP000694620"/>
    </source>
</evidence>
<dbReference type="GO" id="GO:0016020">
    <property type="term" value="C:membrane"/>
    <property type="evidence" value="ECO:0007669"/>
    <property type="project" value="UniProtKB-SubCell"/>
</dbReference>